<dbReference type="AlphaFoldDB" id="A0A024U9T7"/>
<accession>A0A024U9T7</accession>
<sequence>MPLLPTDPAVGVHSMAGKASCCYVDSMNVAFDMGVNFLKSAVQDHVFISHGHIDHIQALPAHAAERQLNGMKPATYYMPSHLVQHVESIMASYSKMQETEIQAVLVGVDAGAVVHVSSRVAVKAFETVHRVASLGYVAYAISKRLKAEFAGLSGREIAVLRKQNVVLEDIVWTPTVAYTGDTSIEFYDDPGCCSEFLRSRVLVTECTFLGDTPVEAKADETGHIHLNQLARRLALFQNISLVLTHFSMRYSFHDIRNTLTSHLLPREHTLASPSTPNPPSIAIFMAHGDRWASISHSDVEDPAAPPPLSTSDSPPSILDHSSSTKGL</sequence>
<feature type="region of interest" description="Disordered" evidence="1">
    <location>
        <begin position="295"/>
        <end position="327"/>
    </location>
</feature>
<dbReference type="SUPFAM" id="SSF56281">
    <property type="entry name" value="Metallo-hydrolase/oxidoreductase"/>
    <property type="match status" value="1"/>
</dbReference>
<gene>
    <name evidence="3" type="ORF">H310_05470</name>
</gene>
<evidence type="ECO:0000259" key="2">
    <source>
        <dbReference type="Pfam" id="PF12706"/>
    </source>
</evidence>
<feature type="domain" description="Metallo-beta-lactamase" evidence="2">
    <location>
        <begin position="44"/>
        <end position="246"/>
    </location>
</feature>
<dbReference type="Gene3D" id="3.60.15.10">
    <property type="entry name" value="Ribonuclease Z/Hydroxyacylglutathione hydrolase-like"/>
    <property type="match status" value="1"/>
</dbReference>
<dbReference type="OrthoDB" id="527344at2759"/>
<proteinExistence type="predicted"/>
<dbReference type="VEuPathDB" id="FungiDB:H310_05470"/>
<dbReference type="PANTHER" id="PTHR46504">
    <property type="entry name" value="TRNASE Z TRZ1"/>
    <property type="match status" value="1"/>
</dbReference>
<dbReference type="RefSeq" id="XP_008868423.1">
    <property type="nucleotide sequence ID" value="XM_008870201.1"/>
</dbReference>
<organism evidence="3">
    <name type="scientific">Aphanomyces invadans</name>
    <dbReference type="NCBI Taxonomy" id="157072"/>
    <lineage>
        <taxon>Eukaryota</taxon>
        <taxon>Sar</taxon>
        <taxon>Stramenopiles</taxon>
        <taxon>Oomycota</taxon>
        <taxon>Saprolegniomycetes</taxon>
        <taxon>Saprolegniales</taxon>
        <taxon>Verrucalvaceae</taxon>
        <taxon>Aphanomyces</taxon>
    </lineage>
</organism>
<dbReference type="InterPro" id="IPR036866">
    <property type="entry name" value="RibonucZ/Hydroxyglut_hydro"/>
</dbReference>
<evidence type="ECO:0000256" key="1">
    <source>
        <dbReference type="SAM" id="MobiDB-lite"/>
    </source>
</evidence>
<name>A0A024U9T7_9STRA</name>
<dbReference type="eggNOG" id="ENOG502QVD0">
    <property type="taxonomic scope" value="Eukaryota"/>
</dbReference>
<reference evidence="3" key="1">
    <citation type="submission" date="2013-12" db="EMBL/GenBank/DDBJ databases">
        <title>The Genome Sequence of Aphanomyces invadans NJM9701.</title>
        <authorList>
            <consortium name="The Broad Institute Genomics Platform"/>
            <person name="Russ C."/>
            <person name="Tyler B."/>
            <person name="van West P."/>
            <person name="Dieguez-Uribeondo J."/>
            <person name="Young S.K."/>
            <person name="Zeng Q."/>
            <person name="Gargeya S."/>
            <person name="Fitzgerald M."/>
            <person name="Abouelleil A."/>
            <person name="Alvarado L."/>
            <person name="Chapman S.B."/>
            <person name="Gainer-Dewar J."/>
            <person name="Goldberg J."/>
            <person name="Griggs A."/>
            <person name="Gujja S."/>
            <person name="Hansen M."/>
            <person name="Howarth C."/>
            <person name="Imamovic A."/>
            <person name="Ireland A."/>
            <person name="Larimer J."/>
            <person name="McCowan C."/>
            <person name="Murphy C."/>
            <person name="Pearson M."/>
            <person name="Poon T.W."/>
            <person name="Priest M."/>
            <person name="Roberts A."/>
            <person name="Saif S."/>
            <person name="Shea T."/>
            <person name="Sykes S."/>
            <person name="Wortman J."/>
            <person name="Nusbaum C."/>
            <person name="Birren B."/>
        </authorList>
    </citation>
    <scope>NUCLEOTIDE SEQUENCE [LARGE SCALE GENOMIC DNA]</scope>
    <source>
        <strain evidence="3">NJM9701</strain>
    </source>
</reference>
<dbReference type="InterPro" id="IPR001279">
    <property type="entry name" value="Metallo-B-lactamas"/>
</dbReference>
<dbReference type="STRING" id="157072.A0A024U9T7"/>
<dbReference type="EMBL" id="KI913960">
    <property type="protein sequence ID" value="ETW03039.1"/>
    <property type="molecule type" value="Genomic_DNA"/>
</dbReference>
<dbReference type="GeneID" id="20082520"/>
<dbReference type="PANTHER" id="PTHR46504:SF2">
    <property type="entry name" value="TRNASE Z TRZ1"/>
    <property type="match status" value="1"/>
</dbReference>
<evidence type="ECO:0000313" key="3">
    <source>
        <dbReference type="EMBL" id="ETW03039.1"/>
    </source>
</evidence>
<dbReference type="Pfam" id="PF12706">
    <property type="entry name" value="Lactamase_B_2"/>
    <property type="match status" value="1"/>
</dbReference>
<protein>
    <recommendedName>
        <fullName evidence="2">Metallo-beta-lactamase domain-containing protein</fullName>
    </recommendedName>
</protein>